<dbReference type="EMBL" id="JAIXCQ010000006">
    <property type="protein sequence ID" value="MCA5893656.1"/>
    <property type="molecule type" value="Genomic_DNA"/>
</dbReference>
<dbReference type="InterPro" id="IPR002129">
    <property type="entry name" value="PyrdxlP-dep_de-COase"/>
</dbReference>
<organism evidence="6 7">
    <name type="scientific">Isoptericola luteus</name>
    <dbReference type="NCBI Taxonomy" id="2879484"/>
    <lineage>
        <taxon>Bacteria</taxon>
        <taxon>Bacillati</taxon>
        <taxon>Actinomycetota</taxon>
        <taxon>Actinomycetes</taxon>
        <taxon>Micrococcales</taxon>
        <taxon>Promicromonosporaceae</taxon>
        <taxon>Isoptericola</taxon>
    </lineage>
</organism>
<keyword evidence="3 5" id="KW-0456">Lyase</keyword>
<evidence type="ECO:0000256" key="3">
    <source>
        <dbReference type="ARBA" id="ARBA00023239"/>
    </source>
</evidence>
<dbReference type="RefSeq" id="WP_225565431.1">
    <property type="nucleotide sequence ID" value="NZ_JAIXCQ010000006.1"/>
</dbReference>
<protein>
    <submittedName>
        <fullName evidence="6">Aspartate aminotransferase family protein</fullName>
    </submittedName>
</protein>
<evidence type="ECO:0000256" key="5">
    <source>
        <dbReference type="RuleBase" id="RU000382"/>
    </source>
</evidence>
<gene>
    <name evidence="6" type="ORF">LEP48_09880</name>
</gene>
<evidence type="ECO:0000256" key="1">
    <source>
        <dbReference type="ARBA" id="ARBA00001933"/>
    </source>
</evidence>
<dbReference type="Gene3D" id="3.90.1150.10">
    <property type="entry name" value="Aspartate Aminotransferase, domain 1"/>
    <property type="match status" value="1"/>
</dbReference>
<keyword evidence="6" id="KW-0808">Transferase</keyword>
<evidence type="ECO:0000256" key="2">
    <source>
        <dbReference type="ARBA" id="ARBA00022898"/>
    </source>
</evidence>
<evidence type="ECO:0000256" key="4">
    <source>
        <dbReference type="ARBA" id="ARBA00038302"/>
    </source>
</evidence>
<dbReference type="PANTHER" id="PTHR42735">
    <property type="match status" value="1"/>
</dbReference>
<dbReference type="InterPro" id="IPR015424">
    <property type="entry name" value="PyrdxlP-dep_Trfase"/>
</dbReference>
<dbReference type="SUPFAM" id="SSF53383">
    <property type="entry name" value="PLP-dependent transferases"/>
    <property type="match status" value="1"/>
</dbReference>
<keyword evidence="6" id="KW-0032">Aminotransferase</keyword>
<comment type="similarity">
    <text evidence="4">Belongs to the group II decarboxylase family. Sphingosine-1-phosphate lyase subfamily.</text>
</comment>
<evidence type="ECO:0000313" key="7">
    <source>
        <dbReference type="Proteomes" id="UP001319870"/>
    </source>
</evidence>
<comment type="caution">
    <text evidence="6">The sequence shown here is derived from an EMBL/GenBank/DDBJ whole genome shotgun (WGS) entry which is preliminary data.</text>
</comment>
<reference evidence="6 7" key="1">
    <citation type="submission" date="2021-09" db="EMBL/GenBank/DDBJ databases">
        <title>Isoptericola luteus sp. nov., a novel bacterium isolated from Harbin, the capital city of Heilongjiang province.</title>
        <authorList>
            <person name="Li J."/>
        </authorList>
    </citation>
    <scope>NUCLEOTIDE SEQUENCE [LARGE SCALE GENOMIC DNA]</scope>
    <source>
        <strain evidence="6 7">NEAU-Y5</strain>
    </source>
</reference>
<name>A0ABS7ZF39_9MICO</name>
<dbReference type="Pfam" id="PF00282">
    <property type="entry name" value="Pyridoxal_deC"/>
    <property type="match status" value="1"/>
</dbReference>
<dbReference type="InterPro" id="IPR015422">
    <property type="entry name" value="PyrdxlP-dep_Trfase_small"/>
</dbReference>
<proteinExistence type="inferred from homology"/>
<dbReference type="PANTHER" id="PTHR42735:SF6">
    <property type="entry name" value="SPHINGOSINE-1-PHOSPHATE LYASE 1"/>
    <property type="match status" value="1"/>
</dbReference>
<keyword evidence="2 5" id="KW-0663">Pyridoxal phosphate</keyword>
<accession>A0ABS7ZF39</accession>
<dbReference type="Gene3D" id="3.40.640.10">
    <property type="entry name" value="Type I PLP-dependent aspartate aminotransferase-like (Major domain)"/>
    <property type="match status" value="1"/>
</dbReference>
<comment type="cofactor">
    <cofactor evidence="1 5">
        <name>pyridoxal 5'-phosphate</name>
        <dbReference type="ChEBI" id="CHEBI:597326"/>
    </cofactor>
</comment>
<keyword evidence="7" id="KW-1185">Reference proteome</keyword>
<dbReference type="InterPro" id="IPR015421">
    <property type="entry name" value="PyrdxlP-dep_Trfase_major"/>
</dbReference>
<sequence length="529" mass="53695">MTDSPAPAAPPARVDLAEAPDTVLAALAALRAHDAPTHGGRVLSYVYDPGVPELDELAAEAVRAMQPVNGLDPTTFGSVAALERDVLAFARDLLGGDEDTVGTVTSGGTESCLLAVQSARDTWLAARGLEPGQARPRLVAPVTVHAAFQKAAHLYGLELDLVPVAASGPAAGAVDAATIGARFAGGLADDVALVVVSAPSYPHAALDPVGQVAELAARAGLPLHVDACIGGFALPFWPDLPAWDLRVPGVTSISADLHKYAFAPKGASVLLHRDRDRQRAQYFATTRWPGYPVVNPTLLGSRSGGPLAASWAILRALGTGGLGTLADRARTATLALRDAVGGSSGGSSAATGIEGLRVVGTPAGPLLAVASDDDAPAERRVDPHLWADAVARRGWVLQAQPALTQPDGTRLPHTTHLTVTPVTASVLDDLLPVLTGAADEVRGLPRPDAGALLGTLPPLDAGRPLDSATAAALLEGIGLGGVGGVDGTGAARGVGPMAPLLALVEALPAALVERLLVELLARLVEPHTG</sequence>
<evidence type="ECO:0000313" key="6">
    <source>
        <dbReference type="EMBL" id="MCA5893656.1"/>
    </source>
</evidence>
<dbReference type="GO" id="GO:0008483">
    <property type="term" value="F:transaminase activity"/>
    <property type="evidence" value="ECO:0007669"/>
    <property type="project" value="UniProtKB-KW"/>
</dbReference>
<dbReference type="InterPro" id="IPR050477">
    <property type="entry name" value="GrpII_AminoAcid_Decarb"/>
</dbReference>
<dbReference type="Proteomes" id="UP001319870">
    <property type="component" value="Unassembled WGS sequence"/>
</dbReference>